<evidence type="ECO:0000313" key="2">
    <source>
        <dbReference type="Proteomes" id="UP000018416"/>
    </source>
</evidence>
<comment type="caution">
    <text evidence="1">The sequence shown here is derived from an EMBL/GenBank/DDBJ whole genome shotgun (WGS) entry which is preliminary data.</text>
</comment>
<evidence type="ECO:0000313" key="1">
    <source>
        <dbReference type="EMBL" id="ENW32049.1"/>
    </source>
</evidence>
<gene>
    <name evidence="1" type="ORF">F923_00340</name>
</gene>
<dbReference type="AlphaFoldDB" id="N9HS83"/>
<protein>
    <submittedName>
        <fullName evidence="1">Uncharacterized protein</fullName>
    </submittedName>
</protein>
<organism evidence="1 2">
    <name type="scientific">Acinetobacter lwoffii NIPH 478</name>
    <dbReference type="NCBI Taxonomy" id="1217668"/>
    <lineage>
        <taxon>Bacteria</taxon>
        <taxon>Pseudomonadati</taxon>
        <taxon>Pseudomonadota</taxon>
        <taxon>Gammaproteobacteria</taxon>
        <taxon>Moraxellales</taxon>
        <taxon>Moraxellaceae</taxon>
        <taxon>Acinetobacter</taxon>
    </lineage>
</organism>
<dbReference type="HOGENOM" id="CLU_3387609_0_0_6"/>
<dbReference type="EMBL" id="APQU01000007">
    <property type="protein sequence ID" value="ENW32049.1"/>
    <property type="molecule type" value="Genomic_DNA"/>
</dbReference>
<reference evidence="1 2" key="1">
    <citation type="submission" date="2013-02" db="EMBL/GenBank/DDBJ databases">
        <title>The Genome Sequence of Acinetobacter lwoffii NIPH 478.</title>
        <authorList>
            <consortium name="The Broad Institute Genome Sequencing Platform"/>
            <consortium name="The Broad Institute Genome Sequencing Center for Infectious Disease"/>
            <person name="Cerqueira G."/>
            <person name="Feldgarden M."/>
            <person name="Courvalin P."/>
            <person name="Perichon B."/>
            <person name="Grillot-Courvalin C."/>
            <person name="Clermont D."/>
            <person name="Rocha E."/>
            <person name="Yoon E.-J."/>
            <person name="Nemec A."/>
            <person name="Walker B."/>
            <person name="Young S.K."/>
            <person name="Zeng Q."/>
            <person name="Gargeya S."/>
            <person name="Fitzgerald M."/>
            <person name="Haas B."/>
            <person name="Abouelleil A."/>
            <person name="Alvarado L."/>
            <person name="Arachchi H.M."/>
            <person name="Berlin A.M."/>
            <person name="Chapman S.B."/>
            <person name="Dewar J."/>
            <person name="Goldberg J."/>
            <person name="Griggs A."/>
            <person name="Gujja S."/>
            <person name="Hansen M."/>
            <person name="Howarth C."/>
            <person name="Imamovic A."/>
            <person name="Larimer J."/>
            <person name="McCowan C."/>
            <person name="Murphy C."/>
            <person name="Neiman D."/>
            <person name="Pearson M."/>
            <person name="Priest M."/>
            <person name="Roberts A."/>
            <person name="Saif S."/>
            <person name="Shea T."/>
            <person name="Sisk P."/>
            <person name="Sykes S."/>
            <person name="Wortman J."/>
            <person name="Nusbaum C."/>
            <person name="Birren B."/>
        </authorList>
    </citation>
    <scope>NUCLEOTIDE SEQUENCE [LARGE SCALE GENOMIC DNA]</scope>
    <source>
        <strain evidence="1 2">NIPH 478</strain>
    </source>
</reference>
<name>N9HS83_ACILW</name>
<dbReference type="Proteomes" id="UP000018416">
    <property type="component" value="Unassembled WGS sequence"/>
</dbReference>
<proteinExistence type="predicted"/>
<accession>N9HS83</accession>
<sequence>MFTDGKIKTYDSERGMGTLELVGEAQELSFKL</sequence>